<keyword evidence="7" id="KW-0862">Zinc</keyword>
<evidence type="ECO:0000256" key="1">
    <source>
        <dbReference type="ARBA" id="ARBA00004906"/>
    </source>
</evidence>
<feature type="region of interest" description="Disordered" evidence="8">
    <location>
        <begin position="1"/>
        <end position="30"/>
    </location>
</feature>
<keyword evidence="3" id="KW-0479">Metal-binding</keyword>
<dbReference type="Proteomes" id="UP001233271">
    <property type="component" value="Chromosome 3"/>
</dbReference>
<dbReference type="SUPFAM" id="SSF57850">
    <property type="entry name" value="RING/U-box"/>
    <property type="match status" value="1"/>
</dbReference>
<comment type="pathway">
    <text evidence="1">Protein modification; protein ubiquitination.</text>
</comment>
<dbReference type="GeneID" id="85494003"/>
<dbReference type="AlphaFoldDB" id="A0AA48I6E5"/>
<keyword evidence="6" id="KW-0833">Ubl conjugation pathway</keyword>
<dbReference type="KEGG" id="ccac:CcaHIS019_0302020"/>
<dbReference type="InterPro" id="IPR051628">
    <property type="entry name" value="LUBAC_E3_Ligases"/>
</dbReference>
<keyword evidence="2" id="KW-0808">Transferase</keyword>
<keyword evidence="11" id="KW-1185">Reference proteome</keyword>
<feature type="region of interest" description="Disordered" evidence="8">
    <location>
        <begin position="90"/>
        <end position="159"/>
    </location>
</feature>
<evidence type="ECO:0000259" key="9">
    <source>
        <dbReference type="PROSITE" id="PS51873"/>
    </source>
</evidence>
<evidence type="ECO:0000256" key="4">
    <source>
        <dbReference type="ARBA" id="ARBA00022737"/>
    </source>
</evidence>
<dbReference type="PANTHER" id="PTHR22770">
    <property type="entry name" value="UBIQUITIN CONJUGATING ENZYME 7 INTERACTING PROTEIN-RELATED"/>
    <property type="match status" value="1"/>
</dbReference>
<dbReference type="Gene3D" id="1.20.120.1750">
    <property type="match status" value="1"/>
</dbReference>
<dbReference type="PANTHER" id="PTHR22770:SF47">
    <property type="entry name" value="E3 UBIQUITIN-PROTEIN LIGASE RNF216"/>
    <property type="match status" value="1"/>
</dbReference>
<dbReference type="Gene3D" id="3.30.40.10">
    <property type="entry name" value="Zinc/RING finger domain, C3HC4 (zinc finger)"/>
    <property type="match status" value="1"/>
</dbReference>
<feature type="domain" description="RING-type" evidence="9">
    <location>
        <begin position="373"/>
        <end position="581"/>
    </location>
</feature>
<dbReference type="InterPro" id="IPR013083">
    <property type="entry name" value="Znf_RING/FYVE/PHD"/>
</dbReference>
<evidence type="ECO:0000313" key="11">
    <source>
        <dbReference type="Proteomes" id="UP001233271"/>
    </source>
</evidence>
<organism evidence="10 11">
    <name type="scientific">Cutaneotrichosporon cavernicola</name>
    <dbReference type="NCBI Taxonomy" id="279322"/>
    <lineage>
        <taxon>Eukaryota</taxon>
        <taxon>Fungi</taxon>
        <taxon>Dikarya</taxon>
        <taxon>Basidiomycota</taxon>
        <taxon>Agaricomycotina</taxon>
        <taxon>Tremellomycetes</taxon>
        <taxon>Trichosporonales</taxon>
        <taxon>Trichosporonaceae</taxon>
        <taxon>Cutaneotrichosporon</taxon>
    </lineage>
</organism>
<evidence type="ECO:0000256" key="6">
    <source>
        <dbReference type="ARBA" id="ARBA00022786"/>
    </source>
</evidence>
<sequence length="984" mass="108680">MPAARARARARRRGDRPRSPTPISDSDLDDLDFYDDAMELLDVDMVDRGYMFDQLLDGWENQAFAPEANGAADKGARSESDDSDIQVLEEAPEHLRPAIPSSPIVVSSDDEDDDDELLLQRPSKRSASNSFELLDSPPKSKQRVHERDDQPVAGPSNASDTIVTDVEYLVPVVLEVIPDACPIWVRDNLKRIVETLKNRMVTPGQAAVDHVINAALEMEQYPRVGDADKAVVKEKEKGDFKDPKYRAHAREGLQYYANIRYAWSSHGNFQLVTTYLYLHGLSTVADKPYHELKRRRGVKGKSRAEMPEESSSSSFSQDNEGGLAEFYLEYAFLKKLMANAAEKEQKEAAAAAAKEKQETDHVERRKQAVAEGRSRECGCCFDEEALEDLVACPEGHMFCRQCVTSLAENKLGEQLTNITCMDISQCDAAFTDAVLADVCGEKTMSLYHRLRQIKDLEMAAIDGLESCPSCPFAMVIENPDEKLFRCFNPDCNKVTCRKCKRPDHIPKRCEEVEENFKLDKRHAIEEAMSAALMRRCPKCDKPYLKESGCNKITKAIPEDYAHFDQMPGRVGKKPNKCQLWDTGNENQAEADRILNARDEALKAAREAAVDSGLDLNDADLHVDAPAAAPQAPGPLGAGRFAYLPGMGGLDAPADAQHIINCARVLGNARRRLQELQPPEHRDHPQDIIGLGRMLANHENALNAHQAAVVAHGDHLMHRIARLAPPMAFEGLPPGLPQPVLPPPLEPLPPWPPGLPQPVLPPPLEPVPPWPPGVDFGGVGYRVDQRALAAQIAAMPPPRPAPPAPPAPLAAWPAALPFPPHFDAGEAHRLRARRVAVEVRDAQVRALLAMQRARDAQQRDAQLRALLAMQRARLVDDQNGDIAGLARLPPLAPAGGGAAAVQPPYQVREQVCQEAERRALFLPDSDDDEPLAPINERVLRRQPEQAPHADVAQAHVARADELIALFNRRRDRANRPGNAGRPDHD</sequence>
<feature type="region of interest" description="Disordered" evidence="8">
    <location>
        <begin position="348"/>
        <end position="367"/>
    </location>
</feature>
<dbReference type="Pfam" id="PF26200">
    <property type="entry name" value="Rcat_RNF216"/>
    <property type="match status" value="1"/>
</dbReference>
<name>A0AA48I6E5_9TREE</name>
<protein>
    <recommendedName>
        <fullName evidence="9">RING-type domain-containing protein</fullName>
    </recommendedName>
</protein>
<dbReference type="PROSITE" id="PS51873">
    <property type="entry name" value="TRIAD"/>
    <property type="match status" value="1"/>
</dbReference>
<dbReference type="InterPro" id="IPR047545">
    <property type="entry name" value="BRcat_RBR_RNF216"/>
</dbReference>
<evidence type="ECO:0000313" key="10">
    <source>
        <dbReference type="EMBL" id="BEI90132.1"/>
    </source>
</evidence>
<feature type="compositionally biased region" description="Basic residues" evidence="8">
    <location>
        <begin position="1"/>
        <end position="15"/>
    </location>
</feature>
<dbReference type="InterPro" id="IPR047544">
    <property type="entry name" value="RING-HC_RBR_RNF216"/>
</dbReference>
<feature type="compositionally biased region" description="Acidic residues" evidence="8">
    <location>
        <begin position="108"/>
        <end position="117"/>
    </location>
</feature>
<evidence type="ECO:0000256" key="2">
    <source>
        <dbReference type="ARBA" id="ARBA00022679"/>
    </source>
</evidence>
<dbReference type="GO" id="GO:0016740">
    <property type="term" value="F:transferase activity"/>
    <property type="evidence" value="ECO:0007669"/>
    <property type="project" value="UniProtKB-KW"/>
</dbReference>
<evidence type="ECO:0000256" key="3">
    <source>
        <dbReference type="ARBA" id="ARBA00022723"/>
    </source>
</evidence>
<evidence type="ECO:0000256" key="5">
    <source>
        <dbReference type="ARBA" id="ARBA00022771"/>
    </source>
</evidence>
<dbReference type="InterPro" id="IPR044066">
    <property type="entry name" value="TRIAD_supradom"/>
</dbReference>
<gene>
    <name evidence="10" type="ORF">CcaverHIS019_0302020</name>
</gene>
<dbReference type="GO" id="GO:0008270">
    <property type="term" value="F:zinc ion binding"/>
    <property type="evidence" value="ECO:0007669"/>
    <property type="project" value="UniProtKB-KW"/>
</dbReference>
<feature type="region of interest" description="Disordered" evidence="8">
    <location>
        <begin position="292"/>
        <end position="319"/>
    </location>
</feature>
<feature type="compositionally biased region" description="Basic residues" evidence="8">
    <location>
        <begin position="292"/>
        <end position="301"/>
    </location>
</feature>
<proteinExistence type="predicted"/>
<accession>A0AA48I6E5</accession>
<keyword evidence="4" id="KW-0677">Repeat</keyword>
<dbReference type="RefSeq" id="XP_060455398.1">
    <property type="nucleotide sequence ID" value="XM_060598623.1"/>
</dbReference>
<evidence type="ECO:0000256" key="7">
    <source>
        <dbReference type="ARBA" id="ARBA00022833"/>
    </source>
</evidence>
<evidence type="ECO:0000256" key="8">
    <source>
        <dbReference type="SAM" id="MobiDB-lite"/>
    </source>
</evidence>
<dbReference type="EMBL" id="AP028214">
    <property type="protein sequence ID" value="BEI90132.1"/>
    <property type="molecule type" value="Genomic_DNA"/>
</dbReference>
<reference evidence="10" key="1">
    <citation type="journal article" date="2023" name="BMC Genomics">
        <title>Chromosome-level genome assemblies of Cutaneotrichosporon spp. (Trichosporonales, Basidiomycota) reveal imbalanced evolution between nucleotide sequences and chromosome synteny.</title>
        <authorList>
            <person name="Kobayashi Y."/>
            <person name="Kayamori A."/>
            <person name="Aoki K."/>
            <person name="Shiwa Y."/>
            <person name="Matsutani M."/>
            <person name="Fujita N."/>
            <person name="Sugita T."/>
            <person name="Iwasaki W."/>
            <person name="Tanaka N."/>
            <person name="Takashima M."/>
        </authorList>
    </citation>
    <scope>NUCLEOTIDE SEQUENCE</scope>
    <source>
        <strain evidence="10">HIS019</strain>
    </source>
</reference>
<dbReference type="CDD" id="cd20339">
    <property type="entry name" value="BRcat_RBR_RNF216"/>
    <property type="match status" value="1"/>
</dbReference>
<dbReference type="CDD" id="cd16630">
    <property type="entry name" value="RING-HC_RBR_RNF216"/>
    <property type="match status" value="1"/>
</dbReference>
<keyword evidence="5" id="KW-0863">Zinc-finger</keyword>